<dbReference type="SUPFAM" id="SSF48239">
    <property type="entry name" value="Terpenoid cyclases/Protein prenyltransferases"/>
    <property type="match status" value="1"/>
</dbReference>
<dbReference type="PANTHER" id="PTHR11764">
    <property type="entry name" value="TERPENE CYCLASE/MUTASE FAMILY MEMBER"/>
    <property type="match status" value="1"/>
</dbReference>
<dbReference type="AlphaFoldDB" id="A0A7N2MB39"/>
<dbReference type="EMBL" id="LRBV02000008">
    <property type="status" value="NOT_ANNOTATED_CDS"/>
    <property type="molecule type" value="Genomic_DNA"/>
</dbReference>
<dbReference type="EnsemblPlants" id="QL08p018965:mrna">
    <property type="protein sequence ID" value="QL08p018965:mrna"/>
    <property type="gene ID" value="QL08p018965"/>
</dbReference>
<organism evidence="3 4">
    <name type="scientific">Quercus lobata</name>
    <name type="common">Valley oak</name>
    <dbReference type="NCBI Taxonomy" id="97700"/>
    <lineage>
        <taxon>Eukaryota</taxon>
        <taxon>Viridiplantae</taxon>
        <taxon>Streptophyta</taxon>
        <taxon>Embryophyta</taxon>
        <taxon>Tracheophyta</taxon>
        <taxon>Spermatophyta</taxon>
        <taxon>Magnoliopsida</taxon>
        <taxon>eudicotyledons</taxon>
        <taxon>Gunneridae</taxon>
        <taxon>Pentapetalae</taxon>
        <taxon>rosids</taxon>
        <taxon>fabids</taxon>
        <taxon>Fagales</taxon>
        <taxon>Fagaceae</taxon>
        <taxon>Quercus</taxon>
    </lineage>
</organism>
<feature type="domain" description="Squalene cyclase N-terminal" evidence="2">
    <location>
        <begin position="5"/>
        <end position="158"/>
    </location>
</feature>
<name>A0A7N2MB39_QUELO</name>
<keyword evidence="1" id="KW-0413">Isomerase</keyword>
<dbReference type="GO" id="GO:0031559">
    <property type="term" value="F:oxidosqualene cyclase activity"/>
    <property type="evidence" value="ECO:0007669"/>
    <property type="project" value="UniProtKB-ARBA"/>
</dbReference>
<evidence type="ECO:0000256" key="1">
    <source>
        <dbReference type="ARBA" id="ARBA00023235"/>
    </source>
</evidence>
<sequence>MKRVLGAYEWSGCNPVPPEFWLIPSFSPFHAGKMSSLSRLIYMPMSYLYGRRFVGQISSLIQSIRQEIYIQPYHKINWQKTRNMCAKEDLYYPHPLVQDMLWEFLYKVGEPLFSSWPFSILREKALKVVMEHIQYEDKNSRYLCIAAAQKVLCLLTCWVEDPNSEAYRFHLARAKDYLWIAEDGLKIQVIIMKLNAFYFKVFYVKLYY</sequence>
<dbReference type="InterPro" id="IPR032697">
    <property type="entry name" value="SQ_cyclase_N"/>
</dbReference>
<protein>
    <recommendedName>
        <fullName evidence="2">Squalene cyclase N-terminal domain-containing protein</fullName>
    </recommendedName>
</protein>
<proteinExistence type="predicted"/>
<keyword evidence="4" id="KW-1185">Reference proteome</keyword>
<reference evidence="3" key="2">
    <citation type="submission" date="2021-01" db="UniProtKB">
        <authorList>
            <consortium name="EnsemblPlants"/>
        </authorList>
    </citation>
    <scope>IDENTIFICATION</scope>
</reference>
<evidence type="ECO:0000313" key="3">
    <source>
        <dbReference type="EnsemblPlants" id="QL08p018965:mrna"/>
    </source>
</evidence>
<dbReference type="Gramene" id="QL08p018965:mrna">
    <property type="protein sequence ID" value="QL08p018965:mrna"/>
    <property type="gene ID" value="QL08p018965"/>
</dbReference>
<dbReference type="InParanoid" id="A0A7N2MB39"/>
<dbReference type="Gene3D" id="1.50.10.20">
    <property type="match status" value="1"/>
</dbReference>
<dbReference type="Pfam" id="PF13249">
    <property type="entry name" value="SQHop_cyclase_N"/>
    <property type="match status" value="1"/>
</dbReference>
<dbReference type="Proteomes" id="UP000594261">
    <property type="component" value="Chromosome 8"/>
</dbReference>
<dbReference type="PANTHER" id="PTHR11764:SF19">
    <property type="entry name" value="TERPENE CYCLASE_MUTASE FAMILY MEMBER"/>
    <property type="match status" value="1"/>
</dbReference>
<accession>A0A7N2MB39</accession>
<evidence type="ECO:0000259" key="2">
    <source>
        <dbReference type="Pfam" id="PF13249"/>
    </source>
</evidence>
<dbReference type="InterPro" id="IPR008930">
    <property type="entry name" value="Terpenoid_cyclase/PrenylTrfase"/>
</dbReference>
<evidence type="ECO:0000313" key="4">
    <source>
        <dbReference type="Proteomes" id="UP000594261"/>
    </source>
</evidence>
<dbReference type="InterPro" id="IPR018333">
    <property type="entry name" value="Squalene_cyclase"/>
</dbReference>
<dbReference type="GO" id="GO:0016104">
    <property type="term" value="P:triterpenoid biosynthetic process"/>
    <property type="evidence" value="ECO:0007669"/>
    <property type="project" value="InterPro"/>
</dbReference>
<reference evidence="3 4" key="1">
    <citation type="journal article" date="2016" name="G3 (Bethesda)">
        <title>First Draft Assembly and Annotation of the Genome of a California Endemic Oak Quercus lobata Nee (Fagaceae).</title>
        <authorList>
            <person name="Sork V.L."/>
            <person name="Fitz-Gibbon S.T."/>
            <person name="Puiu D."/>
            <person name="Crepeau M."/>
            <person name="Gugger P.F."/>
            <person name="Sherman R."/>
            <person name="Stevens K."/>
            <person name="Langley C.H."/>
            <person name="Pellegrini M."/>
            <person name="Salzberg S.L."/>
        </authorList>
    </citation>
    <scope>NUCLEOTIDE SEQUENCE [LARGE SCALE GENOMIC DNA]</scope>
    <source>
        <strain evidence="3 4">cv. SW786</strain>
    </source>
</reference>
<dbReference type="GO" id="GO:0005811">
    <property type="term" value="C:lipid droplet"/>
    <property type="evidence" value="ECO:0007669"/>
    <property type="project" value="InterPro"/>
</dbReference>